<accession>A0A200QLY2</accession>
<evidence type="ECO:0000313" key="1">
    <source>
        <dbReference type="EMBL" id="OVA11498.1"/>
    </source>
</evidence>
<gene>
    <name evidence="1" type="ORF">BVC80_9009g26</name>
</gene>
<dbReference type="Proteomes" id="UP000195402">
    <property type="component" value="Unassembled WGS sequence"/>
</dbReference>
<organism evidence="1 2">
    <name type="scientific">Macleaya cordata</name>
    <name type="common">Five-seeded plume-poppy</name>
    <name type="synonym">Bocconia cordata</name>
    <dbReference type="NCBI Taxonomy" id="56857"/>
    <lineage>
        <taxon>Eukaryota</taxon>
        <taxon>Viridiplantae</taxon>
        <taxon>Streptophyta</taxon>
        <taxon>Embryophyta</taxon>
        <taxon>Tracheophyta</taxon>
        <taxon>Spermatophyta</taxon>
        <taxon>Magnoliopsida</taxon>
        <taxon>Ranunculales</taxon>
        <taxon>Papaveraceae</taxon>
        <taxon>Papaveroideae</taxon>
        <taxon>Macleaya</taxon>
    </lineage>
</organism>
<evidence type="ECO:0000313" key="2">
    <source>
        <dbReference type="Proteomes" id="UP000195402"/>
    </source>
</evidence>
<comment type="caution">
    <text evidence="1">The sequence shown here is derived from an EMBL/GenBank/DDBJ whole genome shotgun (WGS) entry which is preliminary data.</text>
</comment>
<dbReference type="InParanoid" id="A0A200QLY2"/>
<keyword evidence="2" id="KW-1185">Reference proteome</keyword>
<name>A0A200QLY2_MACCD</name>
<sequence>MASSPSSSSTEPSKEIHLRGKVVKLHLRSSRIFENKAVEVEKLIVHVKVTAAIWTADLEDFKGMRVETTVTRWREVIFEPP</sequence>
<dbReference type="EMBL" id="MVGT01001690">
    <property type="protein sequence ID" value="OVA11498.1"/>
    <property type="molecule type" value="Genomic_DNA"/>
</dbReference>
<dbReference type="AlphaFoldDB" id="A0A200QLY2"/>
<protein>
    <submittedName>
        <fullName evidence="1">Uncharacterized protein</fullName>
    </submittedName>
</protein>
<proteinExistence type="predicted"/>
<reference evidence="1 2" key="1">
    <citation type="journal article" date="2017" name="Mol. Plant">
        <title>The Genome of Medicinal Plant Macleaya cordata Provides New Insights into Benzylisoquinoline Alkaloids Metabolism.</title>
        <authorList>
            <person name="Liu X."/>
            <person name="Liu Y."/>
            <person name="Huang P."/>
            <person name="Ma Y."/>
            <person name="Qing Z."/>
            <person name="Tang Q."/>
            <person name="Cao H."/>
            <person name="Cheng P."/>
            <person name="Zheng Y."/>
            <person name="Yuan Z."/>
            <person name="Zhou Y."/>
            <person name="Liu J."/>
            <person name="Tang Z."/>
            <person name="Zhuo Y."/>
            <person name="Zhang Y."/>
            <person name="Yu L."/>
            <person name="Huang J."/>
            <person name="Yang P."/>
            <person name="Peng Q."/>
            <person name="Zhang J."/>
            <person name="Jiang W."/>
            <person name="Zhang Z."/>
            <person name="Lin K."/>
            <person name="Ro D.K."/>
            <person name="Chen X."/>
            <person name="Xiong X."/>
            <person name="Shang Y."/>
            <person name="Huang S."/>
            <person name="Zeng J."/>
        </authorList>
    </citation>
    <scope>NUCLEOTIDE SEQUENCE [LARGE SCALE GENOMIC DNA]</scope>
    <source>
        <strain evidence="2">cv. BLH2017</strain>
        <tissue evidence="1">Root</tissue>
    </source>
</reference>